<comment type="pathway">
    <text evidence="3">Energy metabolism; oxidative phosphorylation.</text>
</comment>
<evidence type="ECO:0000256" key="17">
    <source>
        <dbReference type="ARBA" id="ARBA00023004"/>
    </source>
</evidence>
<dbReference type="Pfam" id="PF13442">
    <property type="entry name" value="Cytochrome_CBB3"/>
    <property type="match status" value="2"/>
</dbReference>
<keyword evidence="12" id="KW-0677">Repeat</keyword>
<evidence type="ECO:0000256" key="19">
    <source>
        <dbReference type="ARBA" id="ARBA00023136"/>
    </source>
</evidence>
<comment type="similarity">
    <text evidence="4">Belongs to the CcoP / FixP family.</text>
</comment>
<keyword evidence="5" id="KW-0813">Transport</keyword>
<evidence type="ECO:0000256" key="7">
    <source>
        <dbReference type="ARBA" id="ARBA00022519"/>
    </source>
</evidence>
<evidence type="ECO:0000256" key="14">
    <source>
        <dbReference type="ARBA" id="ARBA00022982"/>
    </source>
</evidence>
<dbReference type="InterPro" id="IPR038414">
    <property type="entry name" value="CcoP_N_sf"/>
</dbReference>
<comment type="subcellular location">
    <subcellularLocation>
        <location evidence="2">Cell inner membrane</location>
    </subcellularLocation>
</comment>
<evidence type="ECO:0000256" key="5">
    <source>
        <dbReference type="ARBA" id="ARBA00022448"/>
    </source>
</evidence>
<keyword evidence="18" id="KW-0406">Ion transport</keyword>
<dbReference type="SUPFAM" id="SSF46626">
    <property type="entry name" value="Cytochrome c"/>
    <property type="match status" value="2"/>
</dbReference>
<keyword evidence="6" id="KW-1003">Cell membrane</keyword>
<evidence type="ECO:0000313" key="23">
    <source>
        <dbReference type="EMBL" id="VAW46855.1"/>
    </source>
</evidence>
<dbReference type="InterPro" id="IPR008168">
    <property type="entry name" value="Cyt_C_IC"/>
</dbReference>
<keyword evidence="19 21" id="KW-0472">Membrane</keyword>
<keyword evidence="8" id="KW-0349">Heme</keyword>
<name>A0A3B0VT83_9ZZZZ</name>
<dbReference type="InterPro" id="IPR050597">
    <property type="entry name" value="Cytochrome_c_Oxidase_Subunit"/>
</dbReference>
<evidence type="ECO:0000256" key="20">
    <source>
        <dbReference type="ARBA" id="ARBA00029635"/>
    </source>
</evidence>
<dbReference type="PIRSF" id="PIRSF000006">
    <property type="entry name" value="Cbb3-Cox_fixP"/>
    <property type="match status" value="1"/>
</dbReference>
<dbReference type="PANTHER" id="PTHR33751:SF1">
    <property type="entry name" value="CBB3-TYPE CYTOCHROME C OXIDASE SUBUNIT FIXP"/>
    <property type="match status" value="1"/>
</dbReference>
<dbReference type="PANTHER" id="PTHR33751">
    <property type="entry name" value="CBB3-TYPE CYTOCHROME C OXIDASE SUBUNIT FIXP"/>
    <property type="match status" value="1"/>
</dbReference>
<proteinExistence type="inferred from homology"/>
<comment type="cofactor">
    <cofactor evidence="1">
        <name>heme c</name>
        <dbReference type="ChEBI" id="CHEBI:61717"/>
    </cofactor>
</comment>
<reference evidence="23" key="1">
    <citation type="submission" date="2018-06" db="EMBL/GenBank/DDBJ databases">
        <authorList>
            <person name="Zhirakovskaya E."/>
        </authorList>
    </citation>
    <scope>NUCLEOTIDE SEQUENCE</scope>
</reference>
<dbReference type="NCBIfam" id="TIGR00782">
    <property type="entry name" value="ccoP"/>
    <property type="match status" value="1"/>
</dbReference>
<evidence type="ECO:0000256" key="11">
    <source>
        <dbReference type="ARBA" id="ARBA00022723"/>
    </source>
</evidence>
<feature type="transmembrane region" description="Helical" evidence="21">
    <location>
        <begin position="6"/>
        <end position="25"/>
    </location>
</feature>
<evidence type="ECO:0000256" key="1">
    <source>
        <dbReference type="ARBA" id="ARBA00001926"/>
    </source>
</evidence>
<dbReference type="Gene3D" id="6.10.280.130">
    <property type="match status" value="1"/>
</dbReference>
<evidence type="ECO:0000256" key="18">
    <source>
        <dbReference type="ARBA" id="ARBA00023065"/>
    </source>
</evidence>
<keyword evidence="15 21" id="KW-1133">Transmembrane helix</keyword>
<organism evidence="23">
    <name type="scientific">hydrothermal vent metagenome</name>
    <dbReference type="NCBI Taxonomy" id="652676"/>
    <lineage>
        <taxon>unclassified sequences</taxon>
        <taxon>metagenomes</taxon>
        <taxon>ecological metagenomes</taxon>
    </lineage>
</organism>
<dbReference type="GO" id="GO:1902600">
    <property type="term" value="P:proton transmembrane transport"/>
    <property type="evidence" value="ECO:0007669"/>
    <property type="project" value="UniProtKB-KW"/>
</dbReference>
<feature type="transmembrane region" description="Helical" evidence="21">
    <location>
        <begin position="58"/>
        <end position="77"/>
    </location>
</feature>
<evidence type="ECO:0000259" key="22">
    <source>
        <dbReference type="PROSITE" id="PS51007"/>
    </source>
</evidence>
<dbReference type="PROSITE" id="PS51007">
    <property type="entry name" value="CYTC"/>
    <property type="match status" value="2"/>
</dbReference>
<evidence type="ECO:0000256" key="15">
    <source>
        <dbReference type="ARBA" id="ARBA00022989"/>
    </source>
</evidence>
<dbReference type="GO" id="GO:0020037">
    <property type="term" value="F:heme binding"/>
    <property type="evidence" value="ECO:0007669"/>
    <property type="project" value="InterPro"/>
</dbReference>
<keyword evidence="10 21" id="KW-0812">Transmembrane</keyword>
<evidence type="ECO:0000256" key="16">
    <source>
        <dbReference type="ARBA" id="ARBA00023002"/>
    </source>
</evidence>
<keyword evidence="16 23" id="KW-0560">Oxidoreductase</keyword>
<keyword evidence="11" id="KW-0479">Metal-binding</keyword>
<accession>A0A3B0VT83</accession>
<keyword evidence="7" id="KW-0997">Cell inner membrane</keyword>
<dbReference type="AlphaFoldDB" id="A0A3B0VT83"/>
<dbReference type="Pfam" id="PF14715">
    <property type="entry name" value="FixP_N"/>
    <property type="match status" value="1"/>
</dbReference>
<dbReference type="EMBL" id="UOFA01000308">
    <property type="protein sequence ID" value="VAW46855.1"/>
    <property type="molecule type" value="Genomic_DNA"/>
</dbReference>
<dbReference type="PRINTS" id="PR00605">
    <property type="entry name" value="CYTCHROMECIC"/>
</dbReference>
<dbReference type="InterPro" id="IPR036909">
    <property type="entry name" value="Cyt_c-like_dom_sf"/>
</dbReference>
<evidence type="ECO:0000256" key="4">
    <source>
        <dbReference type="ARBA" id="ARBA00006113"/>
    </source>
</evidence>
<dbReference type="GO" id="GO:0005506">
    <property type="term" value="F:iron ion binding"/>
    <property type="evidence" value="ECO:0007669"/>
    <property type="project" value="InterPro"/>
</dbReference>
<dbReference type="GO" id="GO:0005886">
    <property type="term" value="C:plasma membrane"/>
    <property type="evidence" value="ECO:0007669"/>
    <property type="project" value="UniProtKB-SubCell"/>
</dbReference>
<feature type="domain" description="Cytochrome c" evidence="22">
    <location>
        <begin position="126"/>
        <end position="205"/>
    </location>
</feature>
<dbReference type="InterPro" id="IPR032858">
    <property type="entry name" value="CcoP_N"/>
</dbReference>
<dbReference type="GO" id="GO:0009055">
    <property type="term" value="F:electron transfer activity"/>
    <property type="evidence" value="ECO:0007669"/>
    <property type="project" value="InterPro"/>
</dbReference>
<feature type="domain" description="Cytochrome c" evidence="22">
    <location>
        <begin position="212"/>
        <end position="292"/>
    </location>
</feature>
<dbReference type="GO" id="GO:0006119">
    <property type="term" value="P:oxidative phosphorylation"/>
    <property type="evidence" value="ECO:0007669"/>
    <property type="project" value="UniProtKB-UniPathway"/>
</dbReference>
<gene>
    <name evidence="23" type="ORF">MNBD_GAMMA02-348</name>
</gene>
<evidence type="ECO:0000256" key="21">
    <source>
        <dbReference type="SAM" id="Phobius"/>
    </source>
</evidence>
<dbReference type="InterPro" id="IPR004678">
    <property type="entry name" value="Cyt_c_oxidase_cbb3_su3"/>
</dbReference>
<keyword evidence="9" id="KW-0679">Respiratory chain</keyword>
<keyword evidence="13" id="KW-0375">Hydrogen ion transport</keyword>
<dbReference type="UniPathway" id="UPA00705"/>
<dbReference type="InterPro" id="IPR009056">
    <property type="entry name" value="Cyt_c-like_dom"/>
</dbReference>
<evidence type="ECO:0000256" key="3">
    <source>
        <dbReference type="ARBA" id="ARBA00004673"/>
    </source>
</evidence>
<keyword evidence="17" id="KW-0408">Iron</keyword>
<evidence type="ECO:0000256" key="10">
    <source>
        <dbReference type="ARBA" id="ARBA00022692"/>
    </source>
</evidence>
<evidence type="ECO:0000256" key="13">
    <source>
        <dbReference type="ARBA" id="ARBA00022781"/>
    </source>
</evidence>
<evidence type="ECO:0000256" key="2">
    <source>
        <dbReference type="ARBA" id="ARBA00004533"/>
    </source>
</evidence>
<protein>
    <recommendedName>
        <fullName evidence="20">Cytochrome c oxidase subunit III</fullName>
    </recommendedName>
</protein>
<keyword evidence="14" id="KW-0249">Electron transport</keyword>
<dbReference type="Gene3D" id="1.10.760.10">
    <property type="entry name" value="Cytochrome c-like domain"/>
    <property type="match status" value="2"/>
</dbReference>
<evidence type="ECO:0000256" key="12">
    <source>
        <dbReference type="ARBA" id="ARBA00022737"/>
    </source>
</evidence>
<sequence>MSAFWHWTVIIVVIAHIIAYLWLLLATSKKKVNKRADNTTGHVWDEDLTELDNPMPRWWLWLFVLTIVFSVVYLYLYPGLGNYKGSKEWTSINKFEAEYAAVTDARNKSFSGFINKPIEEMIKDEKAMLIGQRIFANSCAQCHASDAQGVVGFPNLADDDWNWGGEHSDIMTTLTNGRMGVMPAFAPALGEDGTQQVAAYVRSLSGIDHDAVLAAEGEAKFGLFCTACHGPDGKGQDMFGAPNLTDDIWVYGSHEIIETALYEGLTGNMPAQQDILDENRIKVVAAYVYSLSNQ</sequence>
<evidence type="ECO:0000256" key="8">
    <source>
        <dbReference type="ARBA" id="ARBA00022617"/>
    </source>
</evidence>
<evidence type="ECO:0000256" key="9">
    <source>
        <dbReference type="ARBA" id="ARBA00022660"/>
    </source>
</evidence>
<evidence type="ECO:0000256" key="6">
    <source>
        <dbReference type="ARBA" id="ARBA00022475"/>
    </source>
</evidence>
<dbReference type="GO" id="GO:0016491">
    <property type="term" value="F:oxidoreductase activity"/>
    <property type="evidence" value="ECO:0007669"/>
    <property type="project" value="UniProtKB-KW"/>
</dbReference>